<dbReference type="AlphaFoldDB" id="A0A4R3YJD6"/>
<dbReference type="RefSeq" id="WP_066444470.1">
    <property type="nucleotide sequence ID" value="NZ_JANKBF010000023.1"/>
</dbReference>
<dbReference type="InterPro" id="IPR000994">
    <property type="entry name" value="Pept_M24"/>
</dbReference>
<gene>
    <name evidence="3" type="ORF">EDD60_12631</name>
</gene>
<name>A0A4R3YJD6_9FIRM</name>
<evidence type="ECO:0000259" key="1">
    <source>
        <dbReference type="Pfam" id="PF00557"/>
    </source>
</evidence>
<dbReference type="InterPro" id="IPR029149">
    <property type="entry name" value="Creatin/AminoP/Spt16_N"/>
</dbReference>
<dbReference type="Gene3D" id="3.40.350.10">
    <property type="entry name" value="Creatinase/prolidase N-terminal domain"/>
    <property type="match status" value="1"/>
</dbReference>
<evidence type="ECO:0000259" key="2">
    <source>
        <dbReference type="Pfam" id="PF01321"/>
    </source>
</evidence>
<keyword evidence="4" id="KW-1185">Reference proteome</keyword>
<dbReference type="EMBL" id="SMCQ01000026">
    <property type="protein sequence ID" value="TCV92547.1"/>
    <property type="molecule type" value="Genomic_DNA"/>
</dbReference>
<proteinExistence type="predicted"/>
<dbReference type="Proteomes" id="UP000295515">
    <property type="component" value="Unassembled WGS sequence"/>
</dbReference>
<reference evidence="3 4" key="1">
    <citation type="submission" date="2019-03" db="EMBL/GenBank/DDBJ databases">
        <title>Genomic Encyclopedia of Type Strains, Phase IV (KMG-IV): sequencing the most valuable type-strain genomes for metagenomic binning, comparative biology and taxonomic classification.</title>
        <authorList>
            <person name="Goeker M."/>
        </authorList>
    </citation>
    <scope>NUCLEOTIDE SEQUENCE [LARGE SCALE GENOMIC DNA]</scope>
    <source>
        <strain evidence="3 4">DSM 29487</strain>
    </source>
</reference>
<feature type="domain" description="Peptidase M24" evidence="1">
    <location>
        <begin position="139"/>
        <end position="343"/>
    </location>
</feature>
<comment type="caution">
    <text evidence="3">The sequence shown here is derived from an EMBL/GenBank/DDBJ whole genome shotgun (WGS) entry which is preliminary data.</text>
</comment>
<dbReference type="InterPro" id="IPR050659">
    <property type="entry name" value="Peptidase_M24B"/>
</dbReference>
<dbReference type="PANTHER" id="PTHR46112">
    <property type="entry name" value="AMINOPEPTIDASE"/>
    <property type="match status" value="1"/>
</dbReference>
<dbReference type="GO" id="GO:0004177">
    <property type="term" value="F:aminopeptidase activity"/>
    <property type="evidence" value="ECO:0007669"/>
    <property type="project" value="UniProtKB-ARBA"/>
</dbReference>
<dbReference type="Pfam" id="PF00557">
    <property type="entry name" value="Peptidase_M24"/>
    <property type="match status" value="1"/>
</dbReference>
<dbReference type="Gene3D" id="3.90.230.10">
    <property type="entry name" value="Creatinase/methionine aminopeptidase superfamily"/>
    <property type="match status" value="1"/>
</dbReference>
<dbReference type="PRINTS" id="PR00599">
    <property type="entry name" value="MAPEPTIDASE"/>
</dbReference>
<dbReference type="PANTHER" id="PTHR46112:SF3">
    <property type="entry name" value="AMINOPEPTIDASE YPDF"/>
    <property type="match status" value="1"/>
</dbReference>
<dbReference type="SUPFAM" id="SSF55920">
    <property type="entry name" value="Creatinase/aminopeptidase"/>
    <property type="match status" value="1"/>
</dbReference>
<dbReference type="GeneID" id="98916493"/>
<dbReference type="CDD" id="cd01092">
    <property type="entry name" value="APP-like"/>
    <property type="match status" value="1"/>
</dbReference>
<evidence type="ECO:0000313" key="3">
    <source>
        <dbReference type="EMBL" id="TCV92547.1"/>
    </source>
</evidence>
<dbReference type="GO" id="GO:0008235">
    <property type="term" value="F:metalloexopeptidase activity"/>
    <property type="evidence" value="ECO:0007669"/>
    <property type="project" value="UniProtKB-ARBA"/>
</dbReference>
<feature type="domain" description="Creatinase N-terminal" evidence="2">
    <location>
        <begin position="5"/>
        <end position="132"/>
    </location>
</feature>
<dbReference type="InterPro" id="IPR001714">
    <property type="entry name" value="Pept_M24_MAP"/>
</dbReference>
<sequence>MNQARVNKVLDEMSERGMDHLIISDPSSIDYLTGYNNHPGERMFVLLLSLDGNHTMFLNKLFYLDQDLQMNLVWYADTEDGPALVADALKDANVVGVDKNWEARFLMRVMELSNDECCFELGSICVDHVRMIKEEKEKELMREASRLNDLAIDQVIQLCAKGNLTEIEVSKQVAGIFQSLGCSGNSFEPIVAYGANGADGHHEGDDSLLKPGDSIVIDMGGIYQGYCSDMTRTVFYKEVSDEQRKVYDLVRKANEIAEAMIKPGVKLCDIDKAARDVISEAGYGENFNHRLGHFIGRNVHEYGDVSAAFDMEVEPGMIFSIEPGIYLQGDFGVRIEDLVLVTEDGCEILNSYTKDLLVIG</sequence>
<dbReference type="Pfam" id="PF01321">
    <property type="entry name" value="Creatinase_N"/>
    <property type="match status" value="1"/>
</dbReference>
<accession>A0A4R3YJD6</accession>
<evidence type="ECO:0000313" key="4">
    <source>
        <dbReference type="Proteomes" id="UP000295515"/>
    </source>
</evidence>
<dbReference type="InterPro" id="IPR036005">
    <property type="entry name" value="Creatinase/aminopeptidase-like"/>
</dbReference>
<protein>
    <submittedName>
        <fullName evidence="3">Xaa-Pro dipeptidase</fullName>
    </submittedName>
</protein>
<dbReference type="SUPFAM" id="SSF53092">
    <property type="entry name" value="Creatinase/prolidase N-terminal domain"/>
    <property type="match status" value="1"/>
</dbReference>
<organism evidence="3 4">
    <name type="scientific">Longibaculum muris</name>
    <dbReference type="NCBI Taxonomy" id="1796628"/>
    <lineage>
        <taxon>Bacteria</taxon>
        <taxon>Bacillati</taxon>
        <taxon>Bacillota</taxon>
        <taxon>Erysipelotrichia</taxon>
        <taxon>Erysipelotrichales</taxon>
        <taxon>Coprobacillaceae</taxon>
        <taxon>Longibaculum</taxon>
    </lineage>
</organism>
<dbReference type="InterPro" id="IPR000587">
    <property type="entry name" value="Creatinase_N"/>
</dbReference>